<protein>
    <submittedName>
        <fullName evidence="2">Glycosyltransferase</fullName>
        <ecNumber evidence="2">2.4.-.-</ecNumber>
    </submittedName>
</protein>
<name>A0ABT3G7V4_9BACT</name>
<dbReference type="InterPro" id="IPR029044">
    <property type="entry name" value="Nucleotide-diphossugar_trans"/>
</dbReference>
<dbReference type="Proteomes" id="UP001165653">
    <property type="component" value="Unassembled WGS sequence"/>
</dbReference>
<dbReference type="PANTHER" id="PTHR22916">
    <property type="entry name" value="GLYCOSYLTRANSFERASE"/>
    <property type="match status" value="1"/>
</dbReference>
<dbReference type="Gene3D" id="3.90.550.10">
    <property type="entry name" value="Spore Coat Polysaccharide Biosynthesis Protein SpsA, Chain A"/>
    <property type="match status" value="1"/>
</dbReference>
<evidence type="ECO:0000313" key="3">
    <source>
        <dbReference type="Proteomes" id="UP001165653"/>
    </source>
</evidence>
<dbReference type="Pfam" id="PF00535">
    <property type="entry name" value="Glycos_transf_2"/>
    <property type="match status" value="1"/>
</dbReference>
<dbReference type="GO" id="GO:0016757">
    <property type="term" value="F:glycosyltransferase activity"/>
    <property type="evidence" value="ECO:0007669"/>
    <property type="project" value="UniProtKB-KW"/>
</dbReference>
<keyword evidence="2" id="KW-0808">Transferase</keyword>
<dbReference type="SUPFAM" id="SSF53448">
    <property type="entry name" value="Nucleotide-diphospho-sugar transferases"/>
    <property type="match status" value="1"/>
</dbReference>
<proteinExistence type="predicted"/>
<reference evidence="2" key="1">
    <citation type="submission" date="2022-10" db="EMBL/GenBank/DDBJ databases">
        <title>Luteolibacter sp. GHJ8, whole genome shotgun sequencing project.</title>
        <authorList>
            <person name="Zhao G."/>
            <person name="Shen L."/>
        </authorList>
    </citation>
    <scope>NUCLEOTIDE SEQUENCE</scope>
    <source>
        <strain evidence="2">GHJ8</strain>
    </source>
</reference>
<gene>
    <name evidence="2" type="ORF">OJ996_20020</name>
</gene>
<keyword evidence="2" id="KW-0328">Glycosyltransferase</keyword>
<evidence type="ECO:0000259" key="1">
    <source>
        <dbReference type="Pfam" id="PF00535"/>
    </source>
</evidence>
<organism evidence="2 3">
    <name type="scientific">Luteolibacter rhizosphaerae</name>
    <dbReference type="NCBI Taxonomy" id="2989719"/>
    <lineage>
        <taxon>Bacteria</taxon>
        <taxon>Pseudomonadati</taxon>
        <taxon>Verrucomicrobiota</taxon>
        <taxon>Verrucomicrobiia</taxon>
        <taxon>Verrucomicrobiales</taxon>
        <taxon>Verrucomicrobiaceae</taxon>
        <taxon>Luteolibacter</taxon>
    </lineage>
</organism>
<dbReference type="PANTHER" id="PTHR22916:SF3">
    <property type="entry name" value="UDP-GLCNAC:BETAGAL BETA-1,3-N-ACETYLGLUCOSAMINYLTRANSFERASE-LIKE PROTEIN 1"/>
    <property type="match status" value="1"/>
</dbReference>
<accession>A0ABT3G7V4</accession>
<dbReference type="InterPro" id="IPR001173">
    <property type="entry name" value="Glyco_trans_2-like"/>
</dbReference>
<comment type="caution">
    <text evidence="2">The sequence shown here is derived from an EMBL/GenBank/DDBJ whole genome shotgun (WGS) entry which is preliminary data.</text>
</comment>
<sequence length="250" mass="28713">MQLLILTPTRNRLGYLRENVESVRMSSLDPLDIQLWQALHDCGSDDGTAEWLASQRDDPRLQITLSAHAMPPGLARNIAAASAPGDFIMPLDDDDLLLQRSAHHFVHALTTSEAEWAVSDFLSIDHEGRYIPGKDYYAWRFGTAEEMLQAIFSGRHYIQGNVCFSRQLFERAGAYAEDMTTAEDLELYTRFILEAGLPVYVPMVSHLHRLHDRNISREVDKDRYNRDMTEIYERHRSKLEARGIRLELIP</sequence>
<dbReference type="EMBL" id="JAPDDR010000011">
    <property type="protein sequence ID" value="MCW1915885.1"/>
    <property type="molecule type" value="Genomic_DNA"/>
</dbReference>
<dbReference type="EC" id="2.4.-.-" evidence="2"/>
<evidence type="ECO:0000313" key="2">
    <source>
        <dbReference type="EMBL" id="MCW1915885.1"/>
    </source>
</evidence>
<feature type="domain" description="Glycosyltransferase 2-like" evidence="1">
    <location>
        <begin position="5"/>
        <end position="171"/>
    </location>
</feature>
<dbReference type="RefSeq" id="WP_264515447.1">
    <property type="nucleotide sequence ID" value="NZ_JAPDDR010000011.1"/>
</dbReference>
<keyword evidence="3" id="KW-1185">Reference proteome</keyword>